<dbReference type="Gene3D" id="2.60.40.1470">
    <property type="entry name" value="ApaG domain"/>
    <property type="match status" value="1"/>
</dbReference>
<keyword evidence="1" id="KW-0175">Coiled coil</keyword>
<dbReference type="InterPro" id="IPR036767">
    <property type="entry name" value="ApaG_sf"/>
</dbReference>
<evidence type="ECO:0000313" key="3">
    <source>
        <dbReference type="EMBL" id="CAE0492820.1"/>
    </source>
</evidence>
<dbReference type="InterPro" id="IPR001943">
    <property type="entry name" value="UVR_dom"/>
</dbReference>
<dbReference type="Pfam" id="PF04379">
    <property type="entry name" value="DUF525"/>
    <property type="match status" value="1"/>
</dbReference>
<sequence>MILRLSKVYPTASHLHCPRLHALTPVPQGVRRRRAALVCKSSLKEELESDIKRTANDLERAVQTEDYKAASLLKQHLDQLELERLNSNPLLFLQTQLQNAVKEERYKDAASIKAQIQALERESQAAASSSTSTAKAVSTMSDTVTHGIRIRVRSFYQPGQSMPSRSYYFFGYHVQISNESDRVVQLRNRHWVIEDEEGRTEEVRGPGCVGKQPVLLPGNGFEYSSGCPLNCKTGYMSGEIQFAVLDETDGRFNNMVDALVSGFKLSAEGSLED</sequence>
<name>A0A7S3QTK9_DUNTE</name>
<accession>A0A7S3QTK9</accession>
<dbReference type="NCBIfam" id="NF003967">
    <property type="entry name" value="PRK05461.1"/>
    <property type="match status" value="1"/>
</dbReference>
<gene>
    <name evidence="3" type="ORF">DTER00134_LOCUS7893</name>
</gene>
<feature type="domain" description="ApaG" evidence="2">
    <location>
        <begin position="142"/>
        <end position="272"/>
    </location>
</feature>
<dbReference type="Pfam" id="PF02151">
    <property type="entry name" value="UVR"/>
    <property type="match status" value="1"/>
</dbReference>
<dbReference type="PROSITE" id="PS51087">
    <property type="entry name" value="APAG"/>
    <property type="match status" value="1"/>
</dbReference>
<evidence type="ECO:0000259" key="2">
    <source>
        <dbReference type="PROSITE" id="PS51087"/>
    </source>
</evidence>
<dbReference type="AlphaFoldDB" id="A0A7S3QTK9"/>
<dbReference type="InterPro" id="IPR050718">
    <property type="entry name" value="ApaG-like"/>
</dbReference>
<evidence type="ECO:0000256" key="1">
    <source>
        <dbReference type="SAM" id="Coils"/>
    </source>
</evidence>
<dbReference type="EMBL" id="HBIP01013729">
    <property type="protein sequence ID" value="CAE0492820.1"/>
    <property type="molecule type" value="Transcribed_RNA"/>
</dbReference>
<proteinExistence type="predicted"/>
<dbReference type="PANTHER" id="PTHR47191:SF2">
    <property type="entry name" value="OS05G0170800 PROTEIN"/>
    <property type="match status" value="1"/>
</dbReference>
<dbReference type="InterPro" id="IPR007474">
    <property type="entry name" value="ApaG_domain"/>
</dbReference>
<protein>
    <recommendedName>
        <fullName evidence="2">ApaG domain-containing protein</fullName>
    </recommendedName>
</protein>
<organism evidence="3">
    <name type="scientific">Dunaliella tertiolecta</name>
    <name type="common">Green alga</name>
    <dbReference type="NCBI Taxonomy" id="3047"/>
    <lineage>
        <taxon>Eukaryota</taxon>
        <taxon>Viridiplantae</taxon>
        <taxon>Chlorophyta</taxon>
        <taxon>core chlorophytes</taxon>
        <taxon>Chlorophyceae</taxon>
        <taxon>CS clade</taxon>
        <taxon>Chlamydomonadales</taxon>
        <taxon>Dunaliellaceae</taxon>
        <taxon>Dunaliella</taxon>
    </lineage>
</organism>
<feature type="coiled-coil region" evidence="1">
    <location>
        <begin position="102"/>
        <end position="129"/>
    </location>
</feature>
<reference evidence="3" key="1">
    <citation type="submission" date="2021-01" db="EMBL/GenBank/DDBJ databases">
        <authorList>
            <person name="Corre E."/>
            <person name="Pelletier E."/>
            <person name="Niang G."/>
            <person name="Scheremetjew M."/>
            <person name="Finn R."/>
            <person name="Kale V."/>
            <person name="Holt S."/>
            <person name="Cochrane G."/>
            <person name="Meng A."/>
            <person name="Brown T."/>
            <person name="Cohen L."/>
        </authorList>
    </citation>
    <scope>NUCLEOTIDE SEQUENCE</scope>
    <source>
        <strain evidence="3">CCMP1320</strain>
    </source>
</reference>
<dbReference type="SUPFAM" id="SSF110069">
    <property type="entry name" value="ApaG-like"/>
    <property type="match status" value="1"/>
</dbReference>
<dbReference type="PANTHER" id="PTHR47191">
    <property type="entry name" value="OS05G0170800 PROTEIN"/>
    <property type="match status" value="1"/>
</dbReference>